<dbReference type="GO" id="GO:0000049">
    <property type="term" value="F:tRNA binding"/>
    <property type="evidence" value="ECO:0007669"/>
    <property type="project" value="TreeGrafter"/>
</dbReference>
<dbReference type="SUPFAM" id="SSF52540">
    <property type="entry name" value="P-loop containing nucleoside triphosphate hydrolases"/>
    <property type="match status" value="1"/>
</dbReference>
<dbReference type="EMBL" id="JACSEA010000003">
    <property type="protein sequence ID" value="KAF7404887.1"/>
    <property type="molecule type" value="Genomic_DNA"/>
</dbReference>
<evidence type="ECO:0000313" key="5">
    <source>
        <dbReference type="Proteomes" id="UP000614350"/>
    </source>
</evidence>
<dbReference type="PANTHER" id="PTHR42854">
    <property type="entry name" value="EUKARYOTIC TRANSLATION INITIATION FACTOR 2 SUBUNIT 3 FAMILY MEMBER"/>
    <property type="match status" value="1"/>
</dbReference>
<keyword evidence="2" id="KW-0648">Protein biosynthesis</keyword>
<protein>
    <submittedName>
        <fullName evidence="4">Uncharacterized protein</fullName>
    </submittedName>
</protein>
<organism evidence="4 5">
    <name type="scientific">Vespula vulgaris</name>
    <name type="common">Yellow jacket</name>
    <name type="synonym">Wasp</name>
    <dbReference type="NCBI Taxonomy" id="7454"/>
    <lineage>
        <taxon>Eukaryota</taxon>
        <taxon>Metazoa</taxon>
        <taxon>Ecdysozoa</taxon>
        <taxon>Arthropoda</taxon>
        <taxon>Hexapoda</taxon>
        <taxon>Insecta</taxon>
        <taxon>Pterygota</taxon>
        <taxon>Neoptera</taxon>
        <taxon>Endopterygota</taxon>
        <taxon>Hymenoptera</taxon>
        <taxon>Apocrita</taxon>
        <taxon>Aculeata</taxon>
        <taxon>Vespoidea</taxon>
        <taxon>Vespidae</taxon>
        <taxon>Vespinae</taxon>
        <taxon>Vespula</taxon>
    </lineage>
</organism>
<dbReference type="GO" id="GO:0005525">
    <property type="term" value="F:GTP binding"/>
    <property type="evidence" value="ECO:0007669"/>
    <property type="project" value="UniProtKB-KW"/>
</dbReference>
<dbReference type="GO" id="GO:0005850">
    <property type="term" value="C:eukaryotic translation initiation factor 2 complex"/>
    <property type="evidence" value="ECO:0007669"/>
    <property type="project" value="TreeGrafter"/>
</dbReference>
<evidence type="ECO:0000256" key="1">
    <source>
        <dbReference type="ARBA" id="ARBA00022741"/>
    </source>
</evidence>
<evidence type="ECO:0000313" key="4">
    <source>
        <dbReference type="EMBL" id="KAF7404887.1"/>
    </source>
</evidence>
<dbReference type="AlphaFoldDB" id="A0A834KDY7"/>
<dbReference type="GO" id="GO:0003743">
    <property type="term" value="F:translation initiation factor activity"/>
    <property type="evidence" value="ECO:0007669"/>
    <property type="project" value="TreeGrafter"/>
</dbReference>
<name>A0A834KDY7_VESVU</name>
<dbReference type="Proteomes" id="UP000614350">
    <property type="component" value="Unassembled WGS sequence"/>
</dbReference>
<keyword evidence="3" id="KW-0342">GTP-binding</keyword>
<keyword evidence="1" id="KW-0547">Nucleotide-binding</keyword>
<dbReference type="InterPro" id="IPR027417">
    <property type="entry name" value="P-loop_NTPase"/>
</dbReference>
<proteinExistence type="predicted"/>
<dbReference type="Gene3D" id="3.40.50.300">
    <property type="entry name" value="P-loop containing nucleotide triphosphate hydrolases"/>
    <property type="match status" value="1"/>
</dbReference>
<accession>A0A834KDY7</accession>
<dbReference type="GO" id="GO:0001731">
    <property type="term" value="P:formation of translation preinitiation complex"/>
    <property type="evidence" value="ECO:0007669"/>
    <property type="project" value="TreeGrafter"/>
</dbReference>
<gene>
    <name evidence="4" type="ORF">HZH66_003793</name>
</gene>
<comment type="caution">
    <text evidence="4">The sequence shown here is derived from an EMBL/GenBank/DDBJ whole genome shotgun (WGS) entry which is preliminary data.</text>
</comment>
<evidence type="ECO:0000256" key="2">
    <source>
        <dbReference type="ARBA" id="ARBA00022917"/>
    </source>
</evidence>
<reference evidence="4" key="1">
    <citation type="journal article" date="2020" name="G3 (Bethesda)">
        <title>High-Quality Assemblies for Three Invasive Social Wasps from the &lt;i&gt;Vespula&lt;/i&gt; Genus.</title>
        <authorList>
            <person name="Harrop T.W.R."/>
            <person name="Guhlin J."/>
            <person name="McLaughlin G.M."/>
            <person name="Permina E."/>
            <person name="Stockwell P."/>
            <person name="Gilligan J."/>
            <person name="Le Lec M.F."/>
            <person name="Gruber M.A.M."/>
            <person name="Quinn O."/>
            <person name="Lovegrove M."/>
            <person name="Duncan E.J."/>
            <person name="Remnant E.J."/>
            <person name="Van Eeckhoven J."/>
            <person name="Graham B."/>
            <person name="Knapp R.A."/>
            <person name="Langford K.W."/>
            <person name="Kronenberg Z."/>
            <person name="Press M.O."/>
            <person name="Eacker S.M."/>
            <person name="Wilson-Rankin E.E."/>
            <person name="Purcell J."/>
            <person name="Lester P.J."/>
            <person name="Dearden P.K."/>
        </authorList>
    </citation>
    <scope>NUCLEOTIDE SEQUENCE</scope>
    <source>
        <strain evidence="4">Marl-1</strain>
    </source>
</reference>
<evidence type="ECO:0000256" key="3">
    <source>
        <dbReference type="ARBA" id="ARBA00023134"/>
    </source>
</evidence>
<dbReference type="GO" id="GO:0005829">
    <property type="term" value="C:cytosol"/>
    <property type="evidence" value="ECO:0007669"/>
    <property type="project" value="TreeGrafter"/>
</dbReference>
<dbReference type="InterPro" id="IPR050543">
    <property type="entry name" value="eIF2G"/>
</dbReference>
<dbReference type="PANTHER" id="PTHR42854:SF3">
    <property type="entry name" value="EUKARYOTIC TRANSLATION INITIATION FACTOR 2 SUBUNIT 3-RELATED"/>
    <property type="match status" value="1"/>
</dbReference>
<sequence length="109" mass="11966">MGGEEGLGVTTGQPNLYKQDLSKLDVSTLTALSREVISRQATINIGTIGHVAHGKSTIVKAISGVQTVRFKNELERNITIKLGEYSLVKILPILDCYLFNILSFIMLNF</sequence>
<keyword evidence="5" id="KW-1185">Reference proteome</keyword>